<dbReference type="InterPro" id="IPR011049">
    <property type="entry name" value="Serralysin-like_metalloprot_C"/>
</dbReference>
<feature type="compositionally biased region" description="Gly residues" evidence="3">
    <location>
        <begin position="598"/>
        <end position="610"/>
    </location>
</feature>
<dbReference type="Proteomes" id="UP001597101">
    <property type="component" value="Unassembled WGS sequence"/>
</dbReference>
<feature type="region of interest" description="Disordered" evidence="3">
    <location>
        <begin position="571"/>
        <end position="611"/>
    </location>
</feature>
<evidence type="ECO:0000256" key="2">
    <source>
        <dbReference type="ARBA" id="ARBA00022525"/>
    </source>
</evidence>
<dbReference type="PANTHER" id="PTHR38340:SF1">
    <property type="entry name" value="S-LAYER PROTEIN"/>
    <property type="match status" value="1"/>
</dbReference>
<dbReference type="Gene3D" id="2.150.10.10">
    <property type="entry name" value="Serralysin-like metalloprotease, C-terminal"/>
    <property type="match status" value="3"/>
</dbReference>
<comment type="subcellular location">
    <subcellularLocation>
        <location evidence="1">Secreted</location>
    </subcellularLocation>
</comment>
<dbReference type="InterPro" id="IPR050557">
    <property type="entry name" value="RTX_toxin/Mannuronan_C5-epim"/>
</dbReference>
<dbReference type="EMBL" id="JBHTJV010000011">
    <property type="protein sequence ID" value="MFD0917286.1"/>
    <property type="molecule type" value="Genomic_DNA"/>
</dbReference>
<evidence type="ECO:0000313" key="4">
    <source>
        <dbReference type="EMBL" id="MFD0917286.1"/>
    </source>
</evidence>
<dbReference type="PROSITE" id="PS00330">
    <property type="entry name" value="HEMOLYSIN_CALCIUM"/>
    <property type="match status" value="4"/>
</dbReference>
<keyword evidence="2" id="KW-0964">Secreted</keyword>
<evidence type="ECO:0000256" key="3">
    <source>
        <dbReference type="SAM" id="MobiDB-lite"/>
    </source>
</evidence>
<dbReference type="InterPro" id="IPR001343">
    <property type="entry name" value="Hemolysn_Ca-bd"/>
</dbReference>
<dbReference type="InterPro" id="IPR018511">
    <property type="entry name" value="Hemolysin-typ_Ca-bd_CS"/>
</dbReference>
<evidence type="ECO:0000256" key="1">
    <source>
        <dbReference type="ARBA" id="ARBA00004613"/>
    </source>
</evidence>
<sequence length="966" mass="98903">MANIDLLNAPDFFEISEADWVSYSSTAASDPTQFVWITPDGTLVTAIGTGFTVDINGFPLTGTVSSISIIDTVNLGKTVEITGLSASLIDLVTSADKFWQTVLAGATTMTGFTAENIYITGDFRTLDGGSFTGTAETFTGSDALSGEIAGDGDRLENGAVLTAASDTFNGVYRAVFGDVASVTGGSTLIAAADTIHFTVDYTSGATDEILIYGDANNVSASTVQGGADIIDMSAIQSNLVFIVGDVDTAASVGGVGSFVNGAVDTITGGGGTNEIHADFISVRESSLANGAGDDITGGNGLDKIYGDAVYNEGNLDAGDDTIRGEGGSDMLYGDVYQNTGTLIAGDDIIFGGDGDDIIYGDLIAGFSSASSSYTGGNDTIHAGEHNDRVFGNDGDDEIHGDGGNDIIEGGQGNDILDGGTGNDTARYLDASTGVTVSLAIFGVQQDTVGSGLDTLSNFENLIGSNFDDHLTGDSGANELFGEDGDDTFVGGAGQDFFDGGLGFDTIDYTANTGDMIFSMLDPGENGYDGVAAFPSGLTETFEDIQGFLLGSGNDVFSAITADHDLALEVEGRGGDDEIRGSNGDDELRGGADDDTIEGGLGNDRLGGGQGTDTLSYENATVGITGAIFDVETVINTQGAGIDTIAGNFENLAGSDHGDNLFGNSLGNDIHGNGGDDDIDGGAGADTMIGGLGNDEYWIEDAGDSVTELAGEGYDRVYVDGLASYTLGNNVERLTFLDTGNHTATGNDLANRFDGNAGNDTFILDAGGNDIFSGGQGQDTFDARAGSLGIDIDLVSGTHGGDAAGDLFASMEVFWGSNNAAVSDTMVTGAARAKFYGFAGDDDLTGGATVDYLDGGLGNDTLNGMGARDGLRGFVGDDILTGGADRDYFQYVFAEFDHDTITDYEDGLDYLRVFSDVATAVTDFTITGNGTSSVLLTLNDGTGDNTITLNSGNGSNITIDASDFLFY</sequence>
<evidence type="ECO:0000313" key="5">
    <source>
        <dbReference type="Proteomes" id="UP001597101"/>
    </source>
</evidence>
<organism evidence="4 5">
    <name type="scientific">Pseudahrensia aquimaris</name>
    <dbReference type="NCBI Taxonomy" id="744461"/>
    <lineage>
        <taxon>Bacteria</taxon>
        <taxon>Pseudomonadati</taxon>
        <taxon>Pseudomonadota</taxon>
        <taxon>Alphaproteobacteria</taxon>
        <taxon>Hyphomicrobiales</taxon>
        <taxon>Ahrensiaceae</taxon>
        <taxon>Pseudahrensia</taxon>
    </lineage>
</organism>
<dbReference type="PRINTS" id="PR00313">
    <property type="entry name" value="CABNDNGRPT"/>
</dbReference>
<dbReference type="RefSeq" id="WP_377213149.1">
    <property type="nucleotide sequence ID" value="NZ_JBHTJV010000011.1"/>
</dbReference>
<name>A0ABW3FFL6_9HYPH</name>
<dbReference type="SUPFAM" id="SSF51120">
    <property type="entry name" value="beta-Roll"/>
    <property type="match status" value="6"/>
</dbReference>
<accession>A0ABW3FFL6</accession>
<reference evidence="5" key="1">
    <citation type="journal article" date="2019" name="Int. J. Syst. Evol. Microbiol.">
        <title>The Global Catalogue of Microorganisms (GCM) 10K type strain sequencing project: providing services to taxonomists for standard genome sequencing and annotation.</title>
        <authorList>
            <consortium name="The Broad Institute Genomics Platform"/>
            <consortium name="The Broad Institute Genome Sequencing Center for Infectious Disease"/>
            <person name="Wu L."/>
            <person name="Ma J."/>
        </authorList>
    </citation>
    <scope>NUCLEOTIDE SEQUENCE [LARGE SCALE GENOMIC DNA]</scope>
    <source>
        <strain evidence="5">CCUG 60023</strain>
    </source>
</reference>
<gene>
    <name evidence="4" type="ORF">ACFQ14_12790</name>
</gene>
<comment type="caution">
    <text evidence="4">The sequence shown here is derived from an EMBL/GenBank/DDBJ whole genome shotgun (WGS) entry which is preliminary data.</text>
</comment>
<protein>
    <submittedName>
        <fullName evidence="4">Beta strand repeat-containing protein</fullName>
    </submittedName>
</protein>
<dbReference type="Pfam" id="PF00353">
    <property type="entry name" value="HemolysinCabind"/>
    <property type="match status" value="8"/>
</dbReference>
<dbReference type="PANTHER" id="PTHR38340">
    <property type="entry name" value="S-LAYER PROTEIN"/>
    <property type="match status" value="1"/>
</dbReference>
<proteinExistence type="predicted"/>
<keyword evidence="5" id="KW-1185">Reference proteome</keyword>